<gene>
    <name evidence="3" type="ORF">dnl_40390</name>
</gene>
<evidence type="ECO:0000256" key="1">
    <source>
        <dbReference type="SAM" id="Coils"/>
    </source>
</evidence>
<proteinExistence type="predicted"/>
<dbReference type="KEGG" id="dli:dnl_40390"/>
<reference evidence="3" key="1">
    <citation type="journal article" date="2021" name="Microb. Physiol.">
        <title>Proteogenomic Insights into the Physiology of Marine, Sulfate-Reducing, Filamentous Desulfonema limicola and Desulfonema magnum.</title>
        <authorList>
            <person name="Schnaars V."/>
            <person name="Wohlbrand L."/>
            <person name="Scheve S."/>
            <person name="Hinrichs C."/>
            <person name="Reinhardt R."/>
            <person name="Rabus R."/>
        </authorList>
    </citation>
    <scope>NUCLEOTIDE SEQUENCE</scope>
    <source>
        <strain evidence="3">5ac10</strain>
    </source>
</reference>
<name>A0A975BAD4_9BACT</name>
<dbReference type="Proteomes" id="UP000663720">
    <property type="component" value="Chromosome"/>
</dbReference>
<evidence type="ECO:0000313" key="4">
    <source>
        <dbReference type="Proteomes" id="UP000663720"/>
    </source>
</evidence>
<keyword evidence="4" id="KW-1185">Reference proteome</keyword>
<organism evidence="3 4">
    <name type="scientific">Desulfonema limicola</name>
    <dbReference type="NCBI Taxonomy" id="45656"/>
    <lineage>
        <taxon>Bacteria</taxon>
        <taxon>Pseudomonadati</taxon>
        <taxon>Thermodesulfobacteriota</taxon>
        <taxon>Desulfobacteria</taxon>
        <taxon>Desulfobacterales</taxon>
        <taxon>Desulfococcaceae</taxon>
        <taxon>Desulfonema</taxon>
    </lineage>
</organism>
<dbReference type="EMBL" id="CP061799">
    <property type="protein sequence ID" value="QTA81696.1"/>
    <property type="molecule type" value="Genomic_DNA"/>
</dbReference>
<dbReference type="AlphaFoldDB" id="A0A975BAD4"/>
<protein>
    <submittedName>
        <fullName evidence="3">Uncharacterized protein</fullName>
    </submittedName>
</protein>
<feature type="chain" id="PRO_5037708829" evidence="2">
    <location>
        <begin position="25"/>
        <end position="185"/>
    </location>
</feature>
<feature type="signal peptide" evidence="2">
    <location>
        <begin position="1"/>
        <end position="24"/>
    </location>
</feature>
<keyword evidence="2" id="KW-0732">Signal</keyword>
<sequence>MNLLLRTGIIFFLLSFFTIQAPCAGTLSEDYQELVAKRVELENKRKDFETRLAALASQKKSLTIVFYQCISQKDKEYWEQKLTEANDANTSLEKERLELADLRKKIGDIRSKKEEQRIEIEQKHTRKGPGTQYEIDFREYMDALQNEYYTILEQELFPGYESYTRHVNEYINFLKTTVGKCMKLD</sequence>
<evidence type="ECO:0000256" key="2">
    <source>
        <dbReference type="SAM" id="SignalP"/>
    </source>
</evidence>
<dbReference type="RefSeq" id="WP_207687703.1">
    <property type="nucleotide sequence ID" value="NZ_CP061799.1"/>
</dbReference>
<feature type="coiled-coil region" evidence="1">
    <location>
        <begin position="24"/>
        <end position="119"/>
    </location>
</feature>
<keyword evidence="1" id="KW-0175">Coiled coil</keyword>
<evidence type="ECO:0000313" key="3">
    <source>
        <dbReference type="EMBL" id="QTA81696.1"/>
    </source>
</evidence>
<accession>A0A975BAD4</accession>